<dbReference type="InterPro" id="IPR051267">
    <property type="entry name" value="STEAP_metalloreductase"/>
</dbReference>
<dbReference type="Pfam" id="PF03807">
    <property type="entry name" value="F420_oxidored"/>
    <property type="match status" value="1"/>
</dbReference>
<reference evidence="4 6" key="1">
    <citation type="journal article" date="2016" name="Plant Dis.">
        <title>Improved production of propionic acid using genome shuffling.</title>
        <authorList>
            <person name="Luna-Flores C.H."/>
            <person name="Palfreyman R.W."/>
            <person name="Kromer J.O."/>
            <person name="Nielsen L.K."/>
            <person name="Marcellin E."/>
        </authorList>
    </citation>
    <scope>NUCLEOTIDE SEQUENCE [LARGE SCALE GENOMIC DNA]</scope>
    <source>
        <strain evidence="4 6">F3E8</strain>
    </source>
</reference>
<dbReference type="RefSeq" id="WP_015068968.1">
    <property type="nucleotide sequence ID" value="NZ_CP013126.1"/>
</dbReference>
<proteinExistence type="predicted"/>
<feature type="domain" description="Pyrroline-5-carboxylate reductase catalytic N-terminal" evidence="2">
    <location>
        <begin position="34"/>
        <end position="75"/>
    </location>
</feature>
<evidence type="ECO:0000259" key="2">
    <source>
        <dbReference type="Pfam" id="PF03807"/>
    </source>
</evidence>
<keyword evidence="6" id="KW-1185">Reference proteome</keyword>
<dbReference type="EMBL" id="CP015970">
    <property type="protein sequence ID" value="AOZ47343.1"/>
    <property type="molecule type" value="Genomic_DNA"/>
</dbReference>
<organism evidence="3 5">
    <name type="scientific">Acidipropionibacterium acidipropionici</name>
    <dbReference type="NCBI Taxonomy" id="1748"/>
    <lineage>
        <taxon>Bacteria</taxon>
        <taxon>Bacillati</taxon>
        <taxon>Actinomycetota</taxon>
        <taxon>Actinomycetes</taxon>
        <taxon>Propionibacteriales</taxon>
        <taxon>Propionibacteriaceae</taxon>
        <taxon>Acidipropionibacterium</taxon>
    </lineage>
</organism>
<evidence type="ECO:0000313" key="6">
    <source>
        <dbReference type="Proteomes" id="UP000178666"/>
    </source>
</evidence>
<evidence type="ECO:0000313" key="3">
    <source>
        <dbReference type="EMBL" id="AMS05879.1"/>
    </source>
</evidence>
<keyword evidence="1" id="KW-0560">Oxidoreductase</keyword>
<protein>
    <submittedName>
        <fullName evidence="3">Diguanylate cyclase</fullName>
    </submittedName>
</protein>
<dbReference type="GeneID" id="88084220"/>
<dbReference type="EMBL" id="CP014352">
    <property type="protein sequence ID" value="AMS05879.1"/>
    <property type="molecule type" value="Genomic_DNA"/>
</dbReference>
<evidence type="ECO:0000313" key="4">
    <source>
        <dbReference type="EMBL" id="AOZ47343.1"/>
    </source>
</evidence>
<dbReference type="PANTHER" id="PTHR14239:SF10">
    <property type="entry name" value="REDUCTASE"/>
    <property type="match status" value="1"/>
</dbReference>
<dbReference type="Proteomes" id="UP000075221">
    <property type="component" value="Chromosome"/>
</dbReference>
<dbReference type="KEGG" id="aaci:ASQ49_04060"/>
<dbReference type="OrthoDB" id="5738121at2"/>
<dbReference type="GO" id="GO:0016491">
    <property type="term" value="F:oxidoreductase activity"/>
    <property type="evidence" value="ECO:0007669"/>
    <property type="project" value="UniProtKB-KW"/>
</dbReference>
<reference evidence="3 5" key="2">
    <citation type="submission" date="2016-02" db="EMBL/GenBank/DDBJ databases">
        <title>Complete Genome Sequence of Propionibacterium acidipropionici ATCC 55737.</title>
        <authorList>
            <person name="Luna Flores C.H."/>
            <person name="Nielsen L.K."/>
            <person name="Marcellin E."/>
        </authorList>
    </citation>
    <scope>NUCLEOTIDE SEQUENCE [LARGE SCALE GENOMIC DNA]</scope>
    <source>
        <strain evidence="3 5">ATCC 55737</strain>
    </source>
</reference>
<accession>A0A142KIE1</accession>
<dbReference type="AlphaFoldDB" id="A0A142KIE1"/>
<dbReference type="InterPro" id="IPR028939">
    <property type="entry name" value="P5C_Rdtase_cat_N"/>
</dbReference>
<gene>
    <name evidence="4" type="ORF">A8L58_12395</name>
    <name evidence="3" type="ORF">AXH35_10955</name>
</gene>
<name>A0A142KIE1_9ACTN</name>
<dbReference type="Proteomes" id="UP000178666">
    <property type="component" value="Chromosome"/>
</dbReference>
<evidence type="ECO:0000313" key="5">
    <source>
        <dbReference type="Proteomes" id="UP000075221"/>
    </source>
</evidence>
<evidence type="ECO:0000256" key="1">
    <source>
        <dbReference type="ARBA" id="ARBA00023002"/>
    </source>
</evidence>
<dbReference type="OMA" id="TAIAPAW"/>
<dbReference type="SUPFAM" id="SSF51735">
    <property type="entry name" value="NAD(P)-binding Rossmann-fold domains"/>
    <property type="match status" value="1"/>
</dbReference>
<dbReference type="Gene3D" id="3.40.50.720">
    <property type="entry name" value="NAD(P)-binding Rossmann-like Domain"/>
    <property type="match status" value="1"/>
</dbReference>
<sequence>MAKVTIFGAGNMGKAIDGVLSAGGAQVSHITSGDAGATIEGEVVVLAVPYTAFDDIVAKYSDQLAGKVVVDITNPLDFTTFKLLPAADSSAAAELAPKLPNSKVIKAFNTNFAATLATGRVGEDTTTVLVAGDDADAKEQLGALVTGGGLGYVDAGDLSQARQLEAVGALQLGLAVGGKIPWTGGFAIVK</sequence>
<dbReference type="InterPro" id="IPR036291">
    <property type="entry name" value="NAD(P)-bd_dom_sf"/>
</dbReference>
<dbReference type="PANTHER" id="PTHR14239">
    <property type="entry name" value="DUDULIN-RELATED"/>
    <property type="match status" value="1"/>
</dbReference>